<evidence type="ECO:0000313" key="6">
    <source>
        <dbReference type="Proteomes" id="UP001500984"/>
    </source>
</evidence>
<proteinExistence type="predicted"/>
<evidence type="ECO:0000256" key="1">
    <source>
        <dbReference type="ARBA" id="ARBA00022676"/>
    </source>
</evidence>
<keyword evidence="1" id="KW-0328">Glycosyltransferase</keyword>
<dbReference type="Pfam" id="PF06722">
    <property type="entry name" value="EryCIII-like_C"/>
    <property type="match status" value="1"/>
</dbReference>
<protein>
    <recommendedName>
        <fullName evidence="4">Erythromycin biosynthesis protein CIII-like C-terminal domain-containing protein</fullName>
    </recommendedName>
</protein>
<feature type="compositionally biased region" description="Basic and acidic residues" evidence="3">
    <location>
        <begin position="66"/>
        <end position="76"/>
    </location>
</feature>
<dbReference type="PANTHER" id="PTHR48043">
    <property type="entry name" value="EG:EG0003.4 PROTEIN-RELATED"/>
    <property type="match status" value="1"/>
</dbReference>
<keyword evidence="6" id="KW-1185">Reference proteome</keyword>
<reference evidence="6" key="1">
    <citation type="journal article" date="2019" name="Int. J. Syst. Evol. Microbiol.">
        <title>The Global Catalogue of Microorganisms (GCM) 10K type strain sequencing project: providing services to taxonomists for standard genome sequencing and annotation.</title>
        <authorList>
            <consortium name="The Broad Institute Genomics Platform"/>
            <consortium name="The Broad Institute Genome Sequencing Center for Infectious Disease"/>
            <person name="Wu L."/>
            <person name="Ma J."/>
        </authorList>
    </citation>
    <scope>NUCLEOTIDE SEQUENCE [LARGE SCALE GENOMIC DNA]</scope>
    <source>
        <strain evidence="6">JCM 15900</strain>
    </source>
</reference>
<evidence type="ECO:0000313" key="5">
    <source>
        <dbReference type="EMBL" id="GAA2102327.1"/>
    </source>
</evidence>
<evidence type="ECO:0000256" key="2">
    <source>
        <dbReference type="ARBA" id="ARBA00022679"/>
    </source>
</evidence>
<name>A0ABP5IKU7_9MICO</name>
<dbReference type="EMBL" id="BAAAPZ010000012">
    <property type="protein sequence ID" value="GAA2102327.1"/>
    <property type="molecule type" value="Genomic_DNA"/>
</dbReference>
<organism evidence="5 6">
    <name type="scientific">Brevibacterium salitolerans</name>
    <dbReference type="NCBI Taxonomy" id="1403566"/>
    <lineage>
        <taxon>Bacteria</taxon>
        <taxon>Bacillati</taxon>
        <taxon>Actinomycetota</taxon>
        <taxon>Actinomycetes</taxon>
        <taxon>Micrococcales</taxon>
        <taxon>Brevibacteriaceae</taxon>
        <taxon>Brevibacterium</taxon>
    </lineage>
</organism>
<dbReference type="SUPFAM" id="SSF53756">
    <property type="entry name" value="UDP-Glycosyltransferase/glycogen phosphorylase"/>
    <property type="match status" value="1"/>
</dbReference>
<evidence type="ECO:0000256" key="3">
    <source>
        <dbReference type="SAM" id="MobiDB-lite"/>
    </source>
</evidence>
<dbReference type="InterPro" id="IPR010610">
    <property type="entry name" value="EryCIII-like_C"/>
</dbReference>
<feature type="region of interest" description="Disordered" evidence="3">
    <location>
        <begin position="56"/>
        <end position="76"/>
    </location>
</feature>
<dbReference type="PANTHER" id="PTHR48043:SF145">
    <property type="entry name" value="FI06409P-RELATED"/>
    <property type="match status" value="1"/>
</dbReference>
<dbReference type="InterPro" id="IPR050271">
    <property type="entry name" value="UDP-glycosyltransferase"/>
</dbReference>
<dbReference type="Gene3D" id="3.40.50.2000">
    <property type="entry name" value="Glycogen Phosphorylase B"/>
    <property type="match status" value="2"/>
</dbReference>
<dbReference type="RefSeq" id="WP_291799466.1">
    <property type="nucleotide sequence ID" value="NZ_BAAAPZ010000012.1"/>
</dbReference>
<dbReference type="Proteomes" id="UP001500984">
    <property type="component" value="Unassembled WGS sequence"/>
</dbReference>
<accession>A0ABP5IKU7</accession>
<sequence>MRSFDRGPGHLLRPWGLRPAALWGHAAERLLLTDAELDPGRNAPALTAYTWTGTTEVGSAPGALREPAETARRGEGEDVPRVLVALSSTDFPGMLRVYRRIVDALSGLPLEATVTTGGVDLGGELEGGPNVEVRGWADHGELLPHVDLMIGHGGHSSTMKALAHGVPLLVVPVNPTADQRLVGRTVQRAGLGRCLPRTAGPERIRGAVREILVDDELRARAAACGSRLRSLPPGAETAAGRILAVTEDGGLPG</sequence>
<keyword evidence="2" id="KW-0808">Transferase</keyword>
<gene>
    <name evidence="5" type="ORF">GCM10009823_25750</name>
</gene>
<feature type="domain" description="Erythromycin biosynthesis protein CIII-like C-terminal" evidence="4">
    <location>
        <begin position="129"/>
        <end position="236"/>
    </location>
</feature>
<evidence type="ECO:0000259" key="4">
    <source>
        <dbReference type="Pfam" id="PF06722"/>
    </source>
</evidence>
<comment type="caution">
    <text evidence="5">The sequence shown here is derived from an EMBL/GenBank/DDBJ whole genome shotgun (WGS) entry which is preliminary data.</text>
</comment>